<keyword evidence="4" id="KW-1185">Reference proteome</keyword>
<feature type="region of interest" description="Disordered" evidence="1">
    <location>
        <begin position="194"/>
        <end position="224"/>
    </location>
</feature>
<evidence type="ECO:0000256" key="2">
    <source>
        <dbReference type="SAM" id="Phobius"/>
    </source>
</evidence>
<keyword evidence="2" id="KW-0472">Membrane</keyword>
<accession>A0A9P3UR02</accession>
<name>A0A9P3UR02_LYOSH</name>
<feature type="compositionally biased region" description="Low complexity" evidence="1">
    <location>
        <begin position="50"/>
        <end position="70"/>
    </location>
</feature>
<dbReference type="Proteomes" id="UP001063166">
    <property type="component" value="Unassembled WGS sequence"/>
</dbReference>
<dbReference type="OrthoDB" id="10603186at2759"/>
<feature type="compositionally biased region" description="Basic and acidic residues" evidence="1">
    <location>
        <begin position="194"/>
        <end position="208"/>
    </location>
</feature>
<keyword evidence="2" id="KW-0812">Transmembrane</keyword>
<sequence>MTYSDGVPPRTALLGIRLKLPNFWVIVEKHADNPVPRAPPELTLFAHQQSPSAKPMASPSSSSSSSGPASDLWPLPSIDVNLEKDEQSVAAGMTRGANYFFGFLVTFVVLFVLFVGCALTSRRRLATRRQALLTDRGDPWVFAYRGRGDGKEMGLVRPVWMERRVESDTGGAKGWAGIMPLATSVVRPDMKVKAEHEVENEREKETTGRESPTSMITTSSRRTPLSISTRLSVASTTKAPEVESALQPNAEVHITIMIVMPLRPETHGPPVYEFGVTRVPLGSGRG</sequence>
<feature type="region of interest" description="Disordered" evidence="1">
    <location>
        <begin position="48"/>
        <end position="70"/>
    </location>
</feature>
<evidence type="ECO:0000313" key="3">
    <source>
        <dbReference type="EMBL" id="GLB42158.1"/>
    </source>
</evidence>
<dbReference type="EMBL" id="BRPK01000011">
    <property type="protein sequence ID" value="GLB42158.1"/>
    <property type="molecule type" value="Genomic_DNA"/>
</dbReference>
<reference evidence="3" key="1">
    <citation type="submission" date="2022-07" db="EMBL/GenBank/DDBJ databases">
        <title>The genome of Lyophyllum shimeji provides insight into the initial evolution of ectomycorrhizal fungal genome.</title>
        <authorList>
            <person name="Kobayashi Y."/>
            <person name="Shibata T."/>
            <person name="Hirakawa H."/>
            <person name="Shigenobu S."/>
            <person name="Nishiyama T."/>
            <person name="Yamada A."/>
            <person name="Hasebe M."/>
            <person name="Kawaguchi M."/>
        </authorList>
    </citation>
    <scope>NUCLEOTIDE SEQUENCE</scope>
    <source>
        <strain evidence="3">AT787</strain>
    </source>
</reference>
<comment type="caution">
    <text evidence="3">The sequence shown here is derived from an EMBL/GenBank/DDBJ whole genome shotgun (WGS) entry which is preliminary data.</text>
</comment>
<evidence type="ECO:0000256" key="1">
    <source>
        <dbReference type="SAM" id="MobiDB-lite"/>
    </source>
</evidence>
<proteinExistence type="predicted"/>
<feature type="transmembrane region" description="Helical" evidence="2">
    <location>
        <begin position="99"/>
        <end position="119"/>
    </location>
</feature>
<feature type="compositionally biased region" description="Polar residues" evidence="1">
    <location>
        <begin position="209"/>
        <end position="224"/>
    </location>
</feature>
<keyword evidence="2" id="KW-1133">Transmembrane helix</keyword>
<protein>
    <submittedName>
        <fullName evidence="3">Uncharacterized protein</fullName>
    </submittedName>
</protein>
<dbReference type="AlphaFoldDB" id="A0A9P3UR02"/>
<organism evidence="3 4">
    <name type="scientific">Lyophyllum shimeji</name>
    <name type="common">Hon-shimeji</name>
    <name type="synonym">Tricholoma shimeji</name>
    <dbReference type="NCBI Taxonomy" id="47721"/>
    <lineage>
        <taxon>Eukaryota</taxon>
        <taxon>Fungi</taxon>
        <taxon>Dikarya</taxon>
        <taxon>Basidiomycota</taxon>
        <taxon>Agaricomycotina</taxon>
        <taxon>Agaricomycetes</taxon>
        <taxon>Agaricomycetidae</taxon>
        <taxon>Agaricales</taxon>
        <taxon>Tricholomatineae</taxon>
        <taxon>Lyophyllaceae</taxon>
        <taxon>Lyophyllum</taxon>
    </lineage>
</organism>
<gene>
    <name evidence="3" type="ORF">LshimejAT787_1101730</name>
</gene>
<evidence type="ECO:0000313" key="4">
    <source>
        <dbReference type="Proteomes" id="UP001063166"/>
    </source>
</evidence>